<dbReference type="EMBL" id="KB445800">
    <property type="protein sequence ID" value="EMD35317.1"/>
    <property type="molecule type" value="Genomic_DNA"/>
</dbReference>
<dbReference type="Gene3D" id="1.20.910.10">
    <property type="entry name" value="Heme oxygenase-like"/>
    <property type="match status" value="1"/>
</dbReference>
<dbReference type="GO" id="GO:0006772">
    <property type="term" value="P:thiamine metabolic process"/>
    <property type="evidence" value="ECO:0007669"/>
    <property type="project" value="UniProtKB-ARBA"/>
</dbReference>
<evidence type="ECO:0000259" key="1">
    <source>
        <dbReference type="Pfam" id="PF03070"/>
    </source>
</evidence>
<protein>
    <recommendedName>
        <fullName evidence="1">Thiaminase-2/PQQC domain-containing protein</fullName>
    </recommendedName>
</protein>
<dbReference type="AlphaFoldDB" id="M2RA49"/>
<sequence length="302" mass="34350">MTSTSQPLLSLSPFTIPSGRALAAIQLFNAVAADPTTGPSVDDVKSFERQGVKYWQPGDPNPDKSDLVNILIKNNYDAWKKILDNQFCKSMASIGIPEHGMPGGLPTYDKVLEGFKYYTVQDYKYCVQLLRYDAERMSQTKEEKRLLEMAVQISGDLSYVQSVKKTCTDTLGIKEDVLNAVNPEPASTEYSDLEFQAAKTQDWVTSLVALIPCFQVYYKIATDMLNNKPFPDPRTPWYNHWILPNSDKEVKEACIDQINFFRTAKTDWTTYERLSELNEIFTNACNHEVEFFGFGEKPKQNL</sequence>
<dbReference type="HOGENOM" id="CLU_081629_0_0_1"/>
<dbReference type="SUPFAM" id="SSF48613">
    <property type="entry name" value="Heme oxygenase-like"/>
    <property type="match status" value="1"/>
</dbReference>
<proteinExistence type="predicted"/>
<dbReference type="InterPro" id="IPR016084">
    <property type="entry name" value="Haem_Oase-like_multi-hlx"/>
</dbReference>
<accession>M2RA49</accession>
<dbReference type="Pfam" id="PF03070">
    <property type="entry name" value="TENA_THI-4"/>
    <property type="match status" value="1"/>
</dbReference>
<gene>
    <name evidence="2" type="ORF">CERSUDRAFT_85337</name>
</gene>
<reference evidence="2 3" key="1">
    <citation type="journal article" date="2012" name="Proc. Natl. Acad. Sci. U.S.A.">
        <title>Comparative genomics of Ceriporiopsis subvermispora and Phanerochaete chrysosporium provide insight into selective ligninolysis.</title>
        <authorList>
            <person name="Fernandez-Fueyo E."/>
            <person name="Ruiz-Duenas F.J."/>
            <person name="Ferreira P."/>
            <person name="Floudas D."/>
            <person name="Hibbett D.S."/>
            <person name="Canessa P."/>
            <person name="Larrondo L.F."/>
            <person name="James T.Y."/>
            <person name="Seelenfreund D."/>
            <person name="Lobos S."/>
            <person name="Polanco R."/>
            <person name="Tello M."/>
            <person name="Honda Y."/>
            <person name="Watanabe T."/>
            <person name="Watanabe T."/>
            <person name="Ryu J.S."/>
            <person name="Kubicek C.P."/>
            <person name="Schmoll M."/>
            <person name="Gaskell J."/>
            <person name="Hammel K.E."/>
            <person name="St John F.J."/>
            <person name="Vanden Wymelenberg A."/>
            <person name="Sabat G."/>
            <person name="Splinter BonDurant S."/>
            <person name="Syed K."/>
            <person name="Yadav J.S."/>
            <person name="Doddapaneni H."/>
            <person name="Subramanian V."/>
            <person name="Lavin J.L."/>
            <person name="Oguiza J.A."/>
            <person name="Perez G."/>
            <person name="Pisabarro A.G."/>
            <person name="Ramirez L."/>
            <person name="Santoyo F."/>
            <person name="Master E."/>
            <person name="Coutinho P.M."/>
            <person name="Henrissat B."/>
            <person name="Lombard V."/>
            <person name="Magnuson J.K."/>
            <person name="Kuees U."/>
            <person name="Hori C."/>
            <person name="Igarashi K."/>
            <person name="Samejima M."/>
            <person name="Held B.W."/>
            <person name="Barry K.W."/>
            <person name="LaButti K.M."/>
            <person name="Lapidus A."/>
            <person name="Lindquist E.A."/>
            <person name="Lucas S.M."/>
            <person name="Riley R."/>
            <person name="Salamov A.A."/>
            <person name="Hoffmeister D."/>
            <person name="Schwenk D."/>
            <person name="Hadar Y."/>
            <person name="Yarden O."/>
            <person name="de Vries R.P."/>
            <person name="Wiebenga A."/>
            <person name="Stenlid J."/>
            <person name="Eastwood D."/>
            <person name="Grigoriev I.V."/>
            <person name="Berka R.M."/>
            <person name="Blanchette R.A."/>
            <person name="Kersten P."/>
            <person name="Martinez A.T."/>
            <person name="Vicuna R."/>
            <person name="Cullen D."/>
        </authorList>
    </citation>
    <scope>NUCLEOTIDE SEQUENCE [LARGE SCALE GENOMIC DNA]</scope>
    <source>
        <strain evidence="2 3">B</strain>
    </source>
</reference>
<keyword evidence="3" id="KW-1185">Reference proteome</keyword>
<dbReference type="OrthoDB" id="2792107at2759"/>
<dbReference type="CDD" id="cd19359">
    <property type="entry name" value="TenA_C_Bt3146-like"/>
    <property type="match status" value="1"/>
</dbReference>
<evidence type="ECO:0000313" key="3">
    <source>
        <dbReference type="Proteomes" id="UP000016930"/>
    </source>
</evidence>
<dbReference type="Proteomes" id="UP000016930">
    <property type="component" value="Unassembled WGS sequence"/>
</dbReference>
<dbReference type="InterPro" id="IPR004305">
    <property type="entry name" value="Thiaminase-2/PQQC"/>
</dbReference>
<name>M2RA49_CERS8</name>
<organism evidence="2 3">
    <name type="scientific">Ceriporiopsis subvermispora (strain B)</name>
    <name type="common">White-rot fungus</name>
    <name type="synonym">Gelatoporia subvermispora</name>
    <dbReference type="NCBI Taxonomy" id="914234"/>
    <lineage>
        <taxon>Eukaryota</taxon>
        <taxon>Fungi</taxon>
        <taxon>Dikarya</taxon>
        <taxon>Basidiomycota</taxon>
        <taxon>Agaricomycotina</taxon>
        <taxon>Agaricomycetes</taxon>
        <taxon>Polyporales</taxon>
        <taxon>Gelatoporiaceae</taxon>
        <taxon>Gelatoporia</taxon>
    </lineage>
</organism>
<evidence type="ECO:0000313" key="2">
    <source>
        <dbReference type="EMBL" id="EMD35317.1"/>
    </source>
</evidence>
<dbReference type="STRING" id="914234.M2RA49"/>
<feature type="domain" description="Thiaminase-2/PQQC" evidence="1">
    <location>
        <begin position="113"/>
        <end position="292"/>
    </location>
</feature>